<keyword evidence="2" id="KW-1185">Reference proteome</keyword>
<organism evidence="1 2">
    <name type="scientific">Mycobacterium phage Typha</name>
    <dbReference type="NCBI Taxonomy" id="2517971"/>
    <lineage>
        <taxon>Viruses</taxon>
        <taxon>Duplodnaviria</taxon>
        <taxon>Heunggongvirae</taxon>
        <taxon>Uroviricota</taxon>
        <taxon>Caudoviricetes</taxon>
        <taxon>Typhavirus</taxon>
        <taxon>Typhavirus typha</taxon>
    </lineage>
</organism>
<protein>
    <submittedName>
        <fullName evidence="1">Uncharacterized protein</fullName>
    </submittedName>
</protein>
<dbReference type="KEGG" id="vg:63743078"/>
<evidence type="ECO:0000313" key="2">
    <source>
        <dbReference type="Proteomes" id="UP000294565"/>
    </source>
</evidence>
<proteinExistence type="predicted"/>
<dbReference type="EMBL" id="MK494099">
    <property type="protein sequence ID" value="QBP29743.1"/>
    <property type="molecule type" value="Genomic_DNA"/>
</dbReference>
<reference evidence="1 2" key="1">
    <citation type="submission" date="2019-02" db="EMBL/GenBank/DDBJ databases">
        <authorList>
            <person name="Kanzanas C."/>
            <person name="Smith M.A."/>
            <person name="Zack K.M."/>
            <person name="Garlena R.A."/>
            <person name="Russell D.A."/>
            <person name="Pope W.H."/>
            <person name="Jacobs-Sera D."/>
            <person name="Hatfull G.F."/>
        </authorList>
    </citation>
    <scope>NUCLEOTIDE SEQUENCE [LARGE SCALE GENOMIC DNA]</scope>
</reference>
<sequence>MVTEDHHRCRSAGNCVNADTKGTDEEGRTIRRGALVVDGLLCDGCLLRVQRSVRYMAKDWLRLRNHLGHRATSDTDKVGGTRTPGIPLNTQVEALMSRMVELAEHACAMVGKPVGASRGRSEQRDAQVINHAAQYLTPRVGRLLEVPPTELLVWAPIPDGDSGWDDKGGQPRERVEMSGLDIAAQIVRANRRVGQLLGKDRLRHHYALPCPAMDARGRYCGAMTVGRDDGEARVNCTTCGASWTDAEYEFLSGLVLDEIKLREENDMLRYLLAEAYWRLDTLQLRADALAEQWEALVALLEADPTKAVEVAGLIREQLTEVLTLGDQPHPAPADRVPATRSA</sequence>
<dbReference type="Proteomes" id="UP000294565">
    <property type="component" value="Segment"/>
</dbReference>
<evidence type="ECO:0000313" key="1">
    <source>
        <dbReference type="EMBL" id="QBP29743.1"/>
    </source>
</evidence>
<gene>
    <name evidence="1" type="primary">88</name>
    <name evidence="1" type="ORF">SEA_TYPHA_88</name>
</gene>
<dbReference type="GeneID" id="63743078"/>
<dbReference type="RefSeq" id="YP_010049755.1">
    <property type="nucleotide sequence ID" value="NC_054393.1"/>
</dbReference>
<accession>A0A482J850</accession>
<name>A0A482J850_9CAUD</name>